<keyword evidence="3" id="KW-0732">Signal</keyword>
<dbReference type="Gene3D" id="2.60.120.260">
    <property type="entry name" value="Galactose-binding domain-like"/>
    <property type="match status" value="2"/>
</dbReference>
<dbReference type="EMBL" id="JARKIE010000231">
    <property type="protein sequence ID" value="KAJ7663565.1"/>
    <property type="molecule type" value="Genomic_DNA"/>
</dbReference>
<keyword evidence="5" id="KW-1185">Reference proteome</keyword>
<evidence type="ECO:0000313" key="4">
    <source>
        <dbReference type="EMBL" id="KAJ7663565.1"/>
    </source>
</evidence>
<dbReference type="AlphaFoldDB" id="A0AAD7CU44"/>
<feature type="region of interest" description="Disordered" evidence="1">
    <location>
        <begin position="460"/>
        <end position="538"/>
    </location>
</feature>
<feature type="chain" id="PRO_5042165612" evidence="3">
    <location>
        <begin position="31"/>
        <end position="641"/>
    </location>
</feature>
<feature type="region of interest" description="Disordered" evidence="1">
    <location>
        <begin position="607"/>
        <end position="641"/>
    </location>
</feature>
<feature type="signal peptide" evidence="3">
    <location>
        <begin position="1"/>
        <end position="30"/>
    </location>
</feature>
<dbReference type="Proteomes" id="UP001221757">
    <property type="component" value="Unassembled WGS sequence"/>
</dbReference>
<evidence type="ECO:0000256" key="3">
    <source>
        <dbReference type="SAM" id="SignalP"/>
    </source>
</evidence>
<reference evidence="4" key="1">
    <citation type="submission" date="2023-03" db="EMBL/GenBank/DDBJ databases">
        <title>Massive genome expansion in bonnet fungi (Mycena s.s.) driven by repeated elements and novel gene families across ecological guilds.</title>
        <authorList>
            <consortium name="Lawrence Berkeley National Laboratory"/>
            <person name="Harder C.B."/>
            <person name="Miyauchi S."/>
            <person name="Viragh M."/>
            <person name="Kuo A."/>
            <person name="Thoen E."/>
            <person name="Andreopoulos B."/>
            <person name="Lu D."/>
            <person name="Skrede I."/>
            <person name="Drula E."/>
            <person name="Henrissat B."/>
            <person name="Morin E."/>
            <person name="Kohler A."/>
            <person name="Barry K."/>
            <person name="LaButti K."/>
            <person name="Morin E."/>
            <person name="Salamov A."/>
            <person name="Lipzen A."/>
            <person name="Mereny Z."/>
            <person name="Hegedus B."/>
            <person name="Baldrian P."/>
            <person name="Stursova M."/>
            <person name="Weitz H."/>
            <person name="Taylor A."/>
            <person name="Grigoriev I.V."/>
            <person name="Nagy L.G."/>
            <person name="Martin F."/>
            <person name="Kauserud H."/>
        </authorList>
    </citation>
    <scope>NUCLEOTIDE SEQUENCE</scope>
    <source>
        <strain evidence="4">CBHHK067</strain>
    </source>
</reference>
<comment type="caution">
    <text evidence="4">The sequence shown here is derived from an EMBL/GenBank/DDBJ whole genome shotgun (WGS) entry which is preliminary data.</text>
</comment>
<accession>A0AAD7CU44</accession>
<proteinExistence type="predicted"/>
<keyword evidence="2" id="KW-0472">Membrane</keyword>
<feature type="compositionally biased region" description="Polar residues" evidence="1">
    <location>
        <begin position="494"/>
        <end position="517"/>
    </location>
</feature>
<organism evidence="4 5">
    <name type="scientific">Mycena rosella</name>
    <name type="common">Pink bonnet</name>
    <name type="synonym">Agaricus rosellus</name>
    <dbReference type="NCBI Taxonomy" id="1033263"/>
    <lineage>
        <taxon>Eukaryota</taxon>
        <taxon>Fungi</taxon>
        <taxon>Dikarya</taxon>
        <taxon>Basidiomycota</taxon>
        <taxon>Agaricomycotina</taxon>
        <taxon>Agaricomycetes</taxon>
        <taxon>Agaricomycetidae</taxon>
        <taxon>Agaricales</taxon>
        <taxon>Marasmiineae</taxon>
        <taxon>Mycenaceae</taxon>
        <taxon>Mycena</taxon>
    </lineage>
</organism>
<sequence>MLASGAGRPQWLILAFVLFHLSFLLVQARSQKLPTHNDNGRRDGLSASGLVSASWIWTSSATTGNVAFVKNFSTPSNKTAISATISMVAVNQFTLWVNGNPIGASGDGANDWESAQVFTAALNSTTNIFSVLAVNNAHSGEPPPGLLAAIKIKYSDGPSDILLSDSSWTVAAIIPSDFPAPSDTSQFTAATGLAPFGSGSWGSAVTVPPPDPNAPTLSNSSWIWSTSSAATNTVPGSVGFRKTFSTPGGRTAQSATALITADDRFAFYLNGASVVSPHSDFHHAQQFTMELKQASNTFTVIAQNLPGADGKTDPSPAGFISTIRIKYLDGSSDFFGTDTSWLSGNVTSVTEFLSTPDSALGPTFAIGKIGDQPWGPLDGISNVLAAAQVPVGPYASGTLPSTNDSSSSSAGAASDAHTIPIAVIVGASAGGLVLILVAVGICWALRRRNARRRVKLDRQRLWGDGPGPGDDSDIPKSSNTSGMRRPEMARVHSQGATSHRYTSPPSAQDTQSDSFPNPYSPRATERGYSQRRGGGHSEMSRYSFAATSYSQRQSLASLPALPNPHPVEFQPTIAFDGGYSQQEGIILATKSAQEHAIWQGNAAAAAANFDYGGPGGSSGFAPPRMDSTGPDPPPTYPGRSR</sequence>
<feature type="compositionally biased region" description="Pro residues" evidence="1">
    <location>
        <begin position="630"/>
        <end position="641"/>
    </location>
</feature>
<name>A0AAD7CU44_MYCRO</name>
<feature type="transmembrane region" description="Helical" evidence="2">
    <location>
        <begin position="421"/>
        <end position="445"/>
    </location>
</feature>
<evidence type="ECO:0000256" key="2">
    <source>
        <dbReference type="SAM" id="Phobius"/>
    </source>
</evidence>
<gene>
    <name evidence="4" type="ORF">B0H17DRAFT_991431</name>
</gene>
<keyword evidence="2" id="KW-0812">Transmembrane</keyword>
<protein>
    <submittedName>
        <fullName evidence="4">Uncharacterized protein</fullName>
    </submittedName>
</protein>
<keyword evidence="2" id="KW-1133">Transmembrane helix</keyword>
<evidence type="ECO:0000313" key="5">
    <source>
        <dbReference type="Proteomes" id="UP001221757"/>
    </source>
</evidence>
<evidence type="ECO:0000256" key="1">
    <source>
        <dbReference type="SAM" id="MobiDB-lite"/>
    </source>
</evidence>